<dbReference type="InterPro" id="IPR051448">
    <property type="entry name" value="CdaR-like_regulators"/>
</dbReference>
<dbReference type="KEGG" id="vne:CFK40_17055"/>
<reference evidence="2 3" key="1">
    <citation type="journal article" date="2003" name="Int. J. Syst. Evol. Microbiol.">
        <title>Virgibacillus carmonensis sp. nov., Virgibacillus necropolis sp. nov. and Virgibacillus picturae sp. nov., three novel species isolated from deteriorated mural paintings, transfer of the species of the genus salibacillus to Virgibacillus, as Virgibacillus marismortui comb. nov. and Virgibacillus salexigens comb. nov., and emended description of the genus Virgibacillus.</title>
        <authorList>
            <person name="Heyrman J."/>
            <person name="Logan N.A."/>
            <person name="Busse H.J."/>
            <person name="Balcaen A."/>
            <person name="Lebbe L."/>
            <person name="Rodriguez-Diaz M."/>
            <person name="Swings J."/>
            <person name="De Vos P."/>
        </authorList>
    </citation>
    <scope>NUCLEOTIDE SEQUENCE [LARGE SCALE GENOMIC DNA]</scope>
    <source>
        <strain evidence="2 3">LMG 19488</strain>
    </source>
</reference>
<organism evidence="2 3">
    <name type="scientific">Virgibacillus necropolis</name>
    <dbReference type="NCBI Taxonomy" id="163877"/>
    <lineage>
        <taxon>Bacteria</taxon>
        <taxon>Bacillati</taxon>
        <taxon>Bacillota</taxon>
        <taxon>Bacilli</taxon>
        <taxon>Bacillales</taxon>
        <taxon>Bacillaceae</taxon>
        <taxon>Virgibacillus</taxon>
    </lineage>
</organism>
<keyword evidence="3" id="KW-1185">Reference proteome</keyword>
<dbReference type="Proteomes" id="UP000204391">
    <property type="component" value="Chromosome"/>
</dbReference>
<dbReference type="RefSeq" id="WP_089533600.1">
    <property type="nucleotide sequence ID" value="NZ_CP022437.1"/>
</dbReference>
<dbReference type="PANTHER" id="PTHR33744">
    <property type="entry name" value="CARBOHYDRATE DIACID REGULATOR"/>
    <property type="match status" value="1"/>
</dbReference>
<dbReference type="InterPro" id="IPR009057">
    <property type="entry name" value="Homeodomain-like_sf"/>
</dbReference>
<evidence type="ECO:0000259" key="1">
    <source>
        <dbReference type="Pfam" id="PF13556"/>
    </source>
</evidence>
<protein>
    <recommendedName>
        <fullName evidence="1">PucR C-terminal helix-turn-helix domain-containing protein</fullName>
    </recommendedName>
</protein>
<evidence type="ECO:0000313" key="2">
    <source>
        <dbReference type="EMBL" id="ASN06604.1"/>
    </source>
</evidence>
<dbReference type="Gene3D" id="1.10.10.2840">
    <property type="entry name" value="PucR C-terminal helix-turn-helix domain"/>
    <property type="match status" value="1"/>
</dbReference>
<name>A0A221MG50_9BACI</name>
<evidence type="ECO:0000313" key="3">
    <source>
        <dbReference type="Proteomes" id="UP000204391"/>
    </source>
</evidence>
<dbReference type="Pfam" id="PF13556">
    <property type="entry name" value="HTH_30"/>
    <property type="match status" value="1"/>
</dbReference>
<dbReference type="EMBL" id="CP022437">
    <property type="protein sequence ID" value="ASN06604.1"/>
    <property type="molecule type" value="Genomic_DNA"/>
</dbReference>
<dbReference type="AlphaFoldDB" id="A0A221MG50"/>
<dbReference type="SUPFAM" id="SSF46689">
    <property type="entry name" value="Homeodomain-like"/>
    <property type="match status" value="1"/>
</dbReference>
<accession>A0A221MG50</accession>
<proteinExistence type="predicted"/>
<dbReference type="PANTHER" id="PTHR33744:SF15">
    <property type="entry name" value="CARBOHYDRATE DIACID REGULATOR"/>
    <property type="match status" value="1"/>
</dbReference>
<feature type="domain" description="PucR C-terminal helix-turn-helix" evidence="1">
    <location>
        <begin position="235"/>
        <end position="291"/>
    </location>
</feature>
<dbReference type="InterPro" id="IPR025736">
    <property type="entry name" value="PucR_C-HTH_dom"/>
</dbReference>
<dbReference type="InterPro" id="IPR042070">
    <property type="entry name" value="PucR_C-HTH_sf"/>
</dbReference>
<dbReference type="OrthoDB" id="9792148at2"/>
<gene>
    <name evidence="2" type="ORF">CFK40_17055</name>
</gene>
<sequence>MITKLKKVFPSLITYDSNSEQSPVGYKWYVTEDEKILGIDKNEISTKDEALLSTFLSPYSDVELPLTIKEKFWQDILHREQTLTENDHVSSYRFVHFSFQQNKVEPNLFREAIQSIFSKPLPILWLTDHQGILIEEQTEVLEESIAYNEIIDILMSDLYVKIRFFVGPFMTALGDAKQFYSRFVEGATTIFKYTDKQVISYKEAIPYLFADQVSDSFRDETKYFLLKEVLDDMELIHTIETFFACNLNITVTAKELYMHRNSLQYRIDKFVEKTGIDIRQFHQAATVYLALISKK</sequence>